<evidence type="ECO:0000259" key="1">
    <source>
        <dbReference type="Pfam" id="PF01425"/>
    </source>
</evidence>
<dbReference type="RefSeq" id="WP_179656693.1">
    <property type="nucleotide sequence ID" value="NZ_JACBZR010000001.1"/>
</dbReference>
<dbReference type="PROSITE" id="PS00571">
    <property type="entry name" value="AMIDASES"/>
    <property type="match status" value="1"/>
</dbReference>
<dbReference type="AlphaFoldDB" id="A0A7Z0DI42"/>
<evidence type="ECO:0000313" key="3">
    <source>
        <dbReference type="Proteomes" id="UP000564496"/>
    </source>
</evidence>
<protein>
    <submittedName>
        <fullName evidence="2">Asp-tRNA(Asn)/Glu-tRNA(Gln) amidotransferase A subunit family amidase</fullName>
    </submittedName>
</protein>
<keyword evidence="3" id="KW-1185">Reference proteome</keyword>
<dbReference type="Pfam" id="PF11533">
    <property type="entry name" value="AtzH-like"/>
    <property type="match status" value="1"/>
</dbReference>
<feature type="domain" description="Amidase" evidence="1">
    <location>
        <begin position="155"/>
        <end position="309"/>
    </location>
</feature>
<dbReference type="PANTHER" id="PTHR46310">
    <property type="entry name" value="AMIDASE 1"/>
    <property type="match status" value="1"/>
</dbReference>
<sequence length="513" mass="53254">MTPRQARDGAQLKPVPHGLLQAFRAYESALMSDDVAALDALFADSPTTLRGDAAGLIVGHEQIAAFRAARGGAPKRRIVQTHVQVIDEDHALIVAVTELDRGGRGLQTQLWARDPVRIEYAGWQVTAAHVSAPEPAFDSRIWRTVGDPLISSHTADGALSGETVAVKDLYAVAGFAVGAGSPAWLEQAPVADSHSAVVATLLDAGASVRGIARTEEFAYSLSGLNAHYGAPPNPKAPGRIPGGSSSGSATAVALGHASIGLGTDTGGSIRVPAAYQGLYGIRTTHGAVSREGLHPLAKAFDTVGWMTRSPFLLQAVGDVLLPDSPAADVDEIHLVPSLVGLASDDVATAVGDALPDAKPLAWAPSLDEWRQAFVTGQAYQAWQAHGAWLETRLDTLGEAVRGRFEMARSVTREQAAEARAVLAQARAEILDVVGDRVLAFPSASSVAPTAAEAAEVRDDTLRLTCIAGIAGLPAVSIPVRTATGLPAGLCLIAAPGRDRDLLAVAARRPAVQA</sequence>
<name>A0A7Z0DI42_9ACTN</name>
<dbReference type="Proteomes" id="UP000564496">
    <property type="component" value="Unassembled WGS sequence"/>
</dbReference>
<dbReference type="InterPro" id="IPR023631">
    <property type="entry name" value="Amidase_dom"/>
</dbReference>
<dbReference type="InterPro" id="IPR020556">
    <property type="entry name" value="Amidase_CS"/>
</dbReference>
<dbReference type="Pfam" id="PF01425">
    <property type="entry name" value="Amidase"/>
    <property type="match status" value="1"/>
</dbReference>
<keyword evidence="2" id="KW-0808">Transferase</keyword>
<reference evidence="2 3" key="1">
    <citation type="submission" date="2020-07" db="EMBL/GenBank/DDBJ databases">
        <title>Sequencing the genomes of 1000 actinobacteria strains.</title>
        <authorList>
            <person name="Klenk H.-P."/>
        </authorList>
    </citation>
    <scope>NUCLEOTIDE SEQUENCE [LARGE SCALE GENOMIC DNA]</scope>
    <source>
        <strain evidence="2 3">DSM 26487</strain>
    </source>
</reference>
<dbReference type="InterPro" id="IPR024507">
    <property type="entry name" value="AtzH-like"/>
</dbReference>
<gene>
    <name evidence="2" type="ORF">BJ988_000664</name>
</gene>
<comment type="caution">
    <text evidence="2">The sequence shown here is derived from an EMBL/GenBank/DDBJ whole genome shotgun (WGS) entry which is preliminary data.</text>
</comment>
<dbReference type="InterPro" id="IPR036928">
    <property type="entry name" value="AS_sf"/>
</dbReference>
<dbReference type="InterPro" id="IPR032710">
    <property type="entry name" value="NTF2-like_dom_sf"/>
</dbReference>
<accession>A0A7Z0DI42</accession>
<proteinExistence type="predicted"/>
<dbReference type="Gene3D" id="3.10.450.50">
    <property type="match status" value="1"/>
</dbReference>
<dbReference type="SUPFAM" id="SSF54427">
    <property type="entry name" value="NTF2-like"/>
    <property type="match status" value="1"/>
</dbReference>
<dbReference type="EMBL" id="JACBZR010000001">
    <property type="protein sequence ID" value="NYI76016.1"/>
    <property type="molecule type" value="Genomic_DNA"/>
</dbReference>
<evidence type="ECO:0000313" key="2">
    <source>
        <dbReference type="EMBL" id="NYI76016.1"/>
    </source>
</evidence>
<dbReference type="SUPFAM" id="SSF75304">
    <property type="entry name" value="Amidase signature (AS) enzymes"/>
    <property type="match status" value="1"/>
</dbReference>
<dbReference type="PANTHER" id="PTHR46310:SF7">
    <property type="entry name" value="AMIDASE 1"/>
    <property type="match status" value="1"/>
</dbReference>
<organism evidence="2 3">
    <name type="scientific">Nocardioides panzhihuensis</name>
    <dbReference type="NCBI Taxonomy" id="860243"/>
    <lineage>
        <taxon>Bacteria</taxon>
        <taxon>Bacillati</taxon>
        <taxon>Actinomycetota</taxon>
        <taxon>Actinomycetes</taxon>
        <taxon>Propionibacteriales</taxon>
        <taxon>Nocardioidaceae</taxon>
        <taxon>Nocardioides</taxon>
    </lineage>
</organism>
<dbReference type="GO" id="GO:0016740">
    <property type="term" value="F:transferase activity"/>
    <property type="evidence" value="ECO:0007669"/>
    <property type="project" value="UniProtKB-KW"/>
</dbReference>
<dbReference type="Gene3D" id="3.90.1300.10">
    <property type="entry name" value="Amidase signature (AS) domain"/>
    <property type="match status" value="1"/>
</dbReference>